<dbReference type="InterPro" id="IPR000210">
    <property type="entry name" value="BTB/POZ_dom"/>
</dbReference>
<comment type="pathway">
    <text evidence="1">Protein modification; protein ubiquitination.</text>
</comment>
<dbReference type="Gene3D" id="1.20.1020.10">
    <property type="entry name" value="TAZ domain"/>
    <property type="match status" value="1"/>
</dbReference>
<dbReference type="Pfam" id="PF02135">
    <property type="entry name" value="zf-TAZ"/>
    <property type="match status" value="1"/>
</dbReference>
<keyword evidence="5" id="KW-0862">Zinc</keyword>
<dbReference type="InterPro" id="IPR000197">
    <property type="entry name" value="Znf_TAZ"/>
</dbReference>
<dbReference type="Gramene" id="KGN64356">
    <property type="protein sequence ID" value="KGN64356"/>
    <property type="gene ID" value="Csa_1G049460"/>
</dbReference>
<dbReference type="SMR" id="A0A0A0LWH0"/>
<dbReference type="InterPro" id="IPR044513">
    <property type="entry name" value="BT1/2/3/4/5"/>
</dbReference>
<dbReference type="AlphaFoldDB" id="A0A0A0LWH0"/>
<evidence type="ECO:0000256" key="3">
    <source>
        <dbReference type="ARBA" id="ARBA00022771"/>
    </source>
</evidence>
<dbReference type="Gene3D" id="3.30.710.10">
    <property type="entry name" value="Potassium Channel Kv1.1, Chain A"/>
    <property type="match status" value="1"/>
</dbReference>
<dbReference type="GO" id="GO:0009725">
    <property type="term" value="P:response to hormone"/>
    <property type="evidence" value="ECO:0007669"/>
    <property type="project" value="UniProtKB-ARBA"/>
</dbReference>
<dbReference type="GO" id="GO:0006355">
    <property type="term" value="P:regulation of DNA-templated transcription"/>
    <property type="evidence" value="ECO:0007669"/>
    <property type="project" value="UniProtKB-ARBA"/>
</dbReference>
<dbReference type="SMART" id="SM00225">
    <property type="entry name" value="BTB"/>
    <property type="match status" value="1"/>
</dbReference>
<dbReference type="eggNOG" id="KOG1778">
    <property type="taxonomic scope" value="Eukaryota"/>
</dbReference>
<organism evidence="7 8">
    <name type="scientific">Cucumis sativus</name>
    <name type="common">Cucumber</name>
    <dbReference type="NCBI Taxonomy" id="3659"/>
    <lineage>
        <taxon>Eukaryota</taxon>
        <taxon>Viridiplantae</taxon>
        <taxon>Streptophyta</taxon>
        <taxon>Embryophyta</taxon>
        <taxon>Tracheophyta</taxon>
        <taxon>Spermatophyta</taxon>
        <taxon>Magnoliopsida</taxon>
        <taxon>eudicotyledons</taxon>
        <taxon>Gunneridae</taxon>
        <taxon>Pentapetalae</taxon>
        <taxon>rosids</taxon>
        <taxon>fabids</taxon>
        <taxon>Cucurbitales</taxon>
        <taxon>Cucurbitaceae</taxon>
        <taxon>Benincaseae</taxon>
        <taxon>Cucumis</taxon>
    </lineage>
</organism>
<dbReference type="GO" id="GO:0009751">
    <property type="term" value="P:response to salicylic acid"/>
    <property type="evidence" value="ECO:0007669"/>
    <property type="project" value="UniProtKB-ARBA"/>
</dbReference>
<dbReference type="PROSITE" id="PS50097">
    <property type="entry name" value="BTB"/>
    <property type="match status" value="1"/>
</dbReference>
<dbReference type="InterPro" id="IPR035898">
    <property type="entry name" value="TAZ_dom_sf"/>
</dbReference>
<gene>
    <name evidence="7" type="ORF">Csa_1G049460</name>
</gene>
<dbReference type="GO" id="GO:0008270">
    <property type="term" value="F:zinc ion binding"/>
    <property type="evidence" value="ECO:0007669"/>
    <property type="project" value="UniProtKB-KW"/>
</dbReference>
<dbReference type="GO" id="GO:0005634">
    <property type="term" value="C:nucleus"/>
    <property type="evidence" value="ECO:0000318"/>
    <property type="project" value="GO_Central"/>
</dbReference>
<reference evidence="7 8" key="4">
    <citation type="journal article" date="2011" name="BMC Genomics">
        <title>RNA-Seq improves annotation of protein-coding genes in the cucumber genome.</title>
        <authorList>
            <person name="Li Z."/>
            <person name="Zhang Z."/>
            <person name="Yan P."/>
            <person name="Huang S."/>
            <person name="Fei Z."/>
            <person name="Lin K."/>
        </authorList>
    </citation>
    <scope>NUCLEOTIDE SEQUENCE [LARGE SCALE GENOMIC DNA]</scope>
    <source>
        <strain evidence="8">cv. 9930</strain>
    </source>
</reference>
<evidence type="ECO:0000313" key="7">
    <source>
        <dbReference type="EMBL" id="KGN64356.1"/>
    </source>
</evidence>
<feature type="domain" description="BTB" evidence="6">
    <location>
        <begin position="48"/>
        <end position="117"/>
    </location>
</feature>
<dbReference type="PANTHER" id="PTHR46287">
    <property type="entry name" value="BTB/POZ AND TAZ DOMAIN-CONTAINING PROTEIN 3-RELATED"/>
    <property type="match status" value="1"/>
</dbReference>
<dbReference type="Pfam" id="PF00651">
    <property type="entry name" value="BTB"/>
    <property type="match status" value="1"/>
</dbReference>
<dbReference type="Gene3D" id="1.25.40.420">
    <property type="match status" value="1"/>
</dbReference>
<dbReference type="Proteomes" id="UP000029981">
    <property type="component" value="Chromosome 1"/>
</dbReference>
<keyword evidence="8" id="KW-1185">Reference proteome</keyword>
<dbReference type="OMA" id="KRRQMSC"/>
<reference evidence="7 8" key="2">
    <citation type="journal article" date="2009" name="PLoS ONE">
        <title>An integrated genetic and cytogenetic map of the cucumber genome.</title>
        <authorList>
            <person name="Ren Y."/>
            <person name="Zhang Z."/>
            <person name="Liu J."/>
            <person name="Staub J.E."/>
            <person name="Han Y."/>
            <person name="Cheng Z."/>
            <person name="Li X."/>
            <person name="Lu J."/>
            <person name="Miao H."/>
            <person name="Kang H."/>
            <person name="Xie B."/>
            <person name="Gu X."/>
            <person name="Wang X."/>
            <person name="Du Y."/>
            <person name="Jin W."/>
            <person name="Huang S."/>
        </authorList>
    </citation>
    <scope>NUCLEOTIDE SEQUENCE [LARGE SCALE GENOMIC DNA]</scope>
    <source>
        <strain evidence="8">cv. 9930</strain>
    </source>
</reference>
<dbReference type="EMBL" id="CM002922">
    <property type="protein sequence ID" value="KGN64356.1"/>
    <property type="molecule type" value="Genomic_DNA"/>
</dbReference>
<evidence type="ECO:0000256" key="4">
    <source>
        <dbReference type="ARBA" id="ARBA00022786"/>
    </source>
</evidence>
<dbReference type="GO" id="GO:0005516">
    <property type="term" value="F:calmodulin binding"/>
    <property type="evidence" value="ECO:0007669"/>
    <property type="project" value="UniProtKB-ARBA"/>
</dbReference>
<protein>
    <submittedName>
        <fullName evidence="7">Protein binding protein</fullName>
    </submittedName>
</protein>
<reference evidence="7 8" key="1">
    <citation type="journal article" date="2009" name="Nat. Genet.">
        <title>The genome of the cucumber, Cucumis sativus L.</title>
        <authorList>
            <person name="Huang S."/>
            <person name="Li R."/>
            <person name="Zhang Z."/>
            <person name="Li L."/>
            <person name="Gu X."/>
            <person name="Fan W."/>
            <person name="Lucas W.J."/>
            <person name="Wang X."/>
            <person name="Xie B."/>
            <person name="Ni P."/>
            <person name="Ren Y."/>
            <person name="Zhu H."/>
            <person name="Li J."/>
            <person name="Lin K."/>
            <person name="Jin W."/>
            <person name="Fei Z."/>
            <person name="Li G."/>
            <person name="Staub J."/>
            <person name="Kilian A."/>
            <person name="van der Vossen E.A."/>
            <person name="Wu Y."/>
            <person name="Guo J."/>
            <person name="He J."/>
            <person name="Jia Z."/>
            <person name="Ren Y."/>
            <person name="Tian G."/>
            <person name="Lu Y."/>
            <person name="Ruan J."/>
            <person name="Qian W."/>
            <person name="Wang M."/>
            <person name="Huang Q."/>
            <person name="Li B."/>
            <person name="Xuan Z."/>
            <person name="Cao J."/>
            <person name="Asan"/>
            <person name="Wu Z."/>
            <person name="Zhang J."/>
            <person name="Cai Q."/>
            <person name="Bai Y."/>
            <person name="Zhao B."/>
            <person name="Han Y."/>
            <person name="Li Y."/>
            <person name="Li X."/>
            <person name="Wang S."/>
            <person name="Shi Q."/>
            <person name="Liu S."/>
            <person name="Cho W.K."/>
            <person name="Kim J.Y."/>
            <person name="Xu Y."/>
            <person name="Heller-Uszynska K."/>
            <person name="Miao H."/>
            <person name="Cheng Z."/>
            <person name="Zhang S."/>
            <person name="Wu J."/>
            <person name="Yang Y."/>
            <person name="Kang H."/>
            <person name="Li M."/>
            <person name="Liang H."/>
            <person name="Ren X."/>
            <person name="Shi Z."/>
            <person name="Wen M."/>
            <person name="Jian M."/>
            <person name="Yang H."/>
            <person name="Zhang G."/>
            <person name="Yang Z."/>
            <person name="Chen R."/>
            <person name="Liu S."/>
            <person name="Li J."/>
            <person name="Ma L."/>
            <person name="Liu H."/>
            <person name="Zhou Y."/>
            <person name="Zhao J."/>
            <person name="Fang X."/>
            <person name="Li G."/>
            <person name="Fang L."/>
            <person name="Li Y."/>
            <person name="Liu D."/>
            <person name="Zheng H."/>
            <person name="Zhang Y."/>
            <person name="Qin N."/>
            <person name="Li Z."/>
            <person name="Yang G."/>
            <person name="Yang S."/>
            <person name="Bolund L."/>
            <person name="Kristiansen K."/>
            <person name="Zheng H."/>
            <person name="Li S."/>
            <person name="Zhang X."/>
            <person name="Yang H."/>
            <person name="Wang J."/>
            <person name="Sun R."/>
            <person name="Zhang B."/>
            <person name="Jiang S."/>
            <person name="Wang J."/>
            <person name="Du Y."/>
            <person name="Li S."/>
        </authorList>
    </citation>
    <scope>NUCLEOTIDE SEQUENCE [LARGE SCALE GENOMIC DNA]</scope>
    <source>
        <strain evidence="8">cv. 9930</strain>
    </source>
</reference>
<dbReference type="KEGG" id="csv:101209491"/>
<dbReference type="GO" id="GO:0042542">
    <property type="term" value="P:response to hydrogen peroxide"/>
    <property type="evidence" value="ECO:0007669"/>
    <property type="project" value="UniProtKB-ARBA"/>
</dbReference>
<dbReference type="SMART" id="SM00551">
    <property type="entry name" value="ZnF_TAZ"/>
    <property type="match status" value="1"/>
</dbReference>
<accession>A0A0A0LWH0</accession>
<evidence type="ECO:0000256" key="2">
    <source>
        <dbReference type="ARBA" id="ARBA00022723"/>
    </source>
</evidence>
<dbReference type="SUPFAM" id="SSF57933">
    <property type="entry name" value="TAZ domain"/>
    <property type="match status" value="1"/>
</dbReference>
<sequence length="393" mass="44715">MESTPLTTSVPPTALPDDLYSNFPATLTSDESPAHTITPSIFRELPEPDVHILASGGLRIPAHSGILASISPVLEHVIDRPRKKRTAEKVISILGVPSDAVVSFVRFLYSSRCTAEHLEKHGIHLLALSHVYLVPQLKVMCTKDLAQRLTIESVVDVLQLARLCNAPDLYVKCMKFVADHFKFVEKTEGWKFIQDHDPWLELDILQFIDETESRKLRNRRIRKERKLYLELHEAMECLEHICSEGCTIVGPSNVDPKKEREPCSHYSTCHGLQLLIKHFATCKKRTNGVGCGRCKRMWQLLKLHSSICDHSECCKVPLCRKFKQRSSMSPADDNNKRKDDAQWKMLVRKVVSAKAISSLSLTNKKLSDLEEDRMIGHRGIGSFRLQSVRRYRS</sequence>
<dbReference type="PANTHER" id="PTHR46287:SF4">
    <property type="entry name" value="BTB_POZ AND TAZ DOMAIN-CONTAINING PROTEIN 2"/>
    <property type="match status" value="1"/>
</dbReference>
<dbReference type="InterPro" id="IPR011333">
    <property type="entry name" value="SKP1/BTB/POZ_sf"/>
</dbReference>
<keyword evidence="3" id="KW-0863">Zinc-finger</keyword>
<keyword evidence="4" id="KW-0833">Ubl conjugation pathway</keyword>
<reference evidence="7 8" key="3">
    <citation type="journal article" date="2010" name="BMC Genomics">
        <title>Transcriptome sequencing and comparative analysis of cucumber flowers with different sex types.</title>
        <authorList>
            <person name="Guo S."/>
            <person name="Zheng Y."/>
            <person name="Joung J.G."/>
            <person name="Liu S."/>
            <person name="Zhang Z."/>
            <person name="Crasta O.R."/>
            <person name="Sobral B.W."/>
            <person name="Xu Y."/>
            <person name="Huang S."/>
            <person name="Fei Z."/>
        </authorList>
    </citation>
    <scope>NUCLEOTIDE SEQUENCE [LARGE SCALE GENOMIC DNA]</scope>
    <source>
        <strain evidence="8">cv. 9930</strain>
    </source>
</reference>
<keyword evidence="2" id="KW-0479">Metal-binding</keyword>
<proteinExistence type="predicted"/>
<dbReference type="STRING" id="3659.A0A0A0LWH0"/>
<dbReference type="FunFam" id="1.20.1020.10:FF:000007">
    <property type="entry name" value="BTB/POZ and TAZ domain-containing protein 2"/>
    <property type="match status" value="1"/>
</dbReference>
<dbReference type="OrthoDB" id="6359816at2759"/>
<evidence type="ECO:0000313" key="8">
    <source>
        <dbReference type="Proteomes" id="UP000029981"/>
    </source>
</evidence>
<dbReference type="FunFam" id="1.25.40.420:FF:000012">
    <property type="entry name" value="BTB/POZ and TAZ domain-containing protein 2"/>
    <property type="match status" value="1"/>
</dbReference>
<dbReference type="CDD" id="cd14733">
    <property type="entry name" value="BACK"/>
    <property type="match status" value="1"/>
</dbReference>
<evidence type="ECO:0000256" key="5">
    <source>
        <dbReference type="ARBA" id="ARBA00022833"/>
    </source>
</evidence>
<name>A0A0A0LWH0_CUCSA</name>
<evidence type="ECO:0000256" key="1">
    <source>
        <dbReference type="ARBA" id="ARBA00004906"/>
    </source>
</evidence>
<evidence type="ECO:0000259" key="6">
    <source>
        <dbReference type="PROSITE" id="PS50097"/>
    </source>
</evidence>
<dbReference type="SUPFAM" id="SSF54695">
    <property type="entry name" value="POZ domain"/>
    <property type="match status" value="1"/>
</dbReference>